<dbReference type="InterPro" id="IPR000873">
    <property type="entry name" value="AMP-dep_synth/lig_dom"/>
</dbReference>
<dbReference type="SUPFAM" id="SSF56801">
    <property type="entry name" value="Acetyl-CoA synthetase-like"/>
    <property type="match status" value="1"/>
</dbReference>
<gene>
    <name evidence="4" type="ORF">BC936DRAFT_140812</name>
</gene>
<organism evidence="4 5">
    <name type="scientific">Jimgerdemannia flammicorona</name>
    <dbReference type="NCBI Taxonomy" id="994334"/>
    <lineage>
        <taxon>Eukaryota</taxon>
        <taxon>Fungi</taxon>
        <taxon>Fungi incertae sedis</taxon>
        <taxon>Mucoromycota</taxon>
        <taxon>Mucoromycotina</taxon>
        <taxon>Endogonomycetes</taxon>
        <taxon>Endogonales</taxon>
        <taxon>Endogonaceae</taxon>
        <taxon>Jimgerdemannia</taxon>
    </lineage>
</organism>
<dbReference type="InterPro" id="IPR042099">
    <property type="entry name" value="ANL_N_sf"/>
</dbReference>
<evidence type="ECO:0000259" key="3">
    <source>
        <dbReference type="Pfam" id="PF00501"/>
    </source>
</evidence>
<evidence type="ECO:0000256" key="1">
    <source>
        <dbReference type="ARBA" id="ARBA00022741"/>
    </source>
</evidence>
<dbReference type="Gene3D" id="3.40.50.12780">
    <property type="entry name" value="N-terminal domain of ligase-like"/>
    <property type="match status" value="1"/>
</dbReference>
<keyword evidence="1" id="KW-0547">Nucleotide-binding</keyword>
<reference evidence="4 5" key="1">
    <citation type="journal article" date="2018" name="New Phytol.">
        <title>Phylogenomics of Endogonaceae and evolution of mycorrhizas within Mucoromycota.</title>
        <authorList>
            <person name="Chang Y."/>
            <person name="Desiro A."/>
            <person name="Na H."/>
            <person name="Sandor L."/>
            <person name="Lipzen A."/>
            <person name="Clum A."/>
            <person name="Barry K."/>
            <person name="Grigoriev I.V."/>
            <person name="Martin F.M."/>
            <person name="Stajich J.E."/>
            <person name="Smith M.E."/>
            <person name="Bonito G."/>
            <person name="Spatafora J.W."/>
        </authorList>
    </citation>
    <scope>NUCLEOTIDE SEQUENCE [LARGE SCALE GENOMIC DNA]</scope>
    <source>
        <strain evidence="4 5">GMNB39</strain>
    </source>
</reference>
<accession>A0A433A3G4</accession>
<dbReference type="Proteomes" id="UP000268093">
    <property type="component" value="Unassembled WGS sequence"/>
</dbReference>
<dbReference type="PANTHER" id="PTHR43272">
    <property type="entry name" value="LONG-CHAIN-FATTY-ACID--COA LIGASE"/>
    <property type="match status" value="1"/>
</dbReference>
<dbReference type="Pfam" id="PF00501">
    <property type="entry name" value="AMP-binding"/>
    <property type="match status" value="1"/>
</dbReference>
<comment type="caution">
    <text evidence="4">The sequence shown here is derived from an EMBL/GenBank/DDBJ whole genome shotgun (WGS) entry which is preliminary data.</text>
</comment>
<protein>
    <recommendedName>
        <fullName evidence="3">AMP-dependent synthetase/ligase domain-containing protein</fullName>
    </recommendedName>
</protein>
<evidence type="ECO:0000313" key="5">
    <source>
        <dbReference type="Proteomes" id="UP000268093"/>
    </source>
</evidence>
<dbReference type="GO" id="GO:0005524">
    <property type="term" value="F:ATP binding"/>
    <property type="evidence" value="ECO:0007669"/>
    <property type="project" value="UniProtKB-KW"/>
</dbReference>
<feature type="domain" description="AMP-dependent synthetase/ligase" evidence="3">
    <location>
        <begin position="94"/>
        <end position="368"/>
    </location>
</feature>
<dbReference type="GO" id="GO:0004467">
    <property type="term" value="F:long-chain fatty acid-CoA ligase activity"/>
    <property type="evidence" value="ECO:0007669"/>
    <property type="project" value="TreeGrafter"/>
</dbReference>
<proteinExistence type="predicted"/>
<dbReference type="AlphaFoldDB" id="A0A433A3G4"/>
<evidence type="ECO:0000256" key="2">
    <source>
        <dbReference type="ARBA" id="ARBA00022840"/>
    </source>
</evidence>
<keyword evidence="2" id="KW-0067">ATP-binding</keyword>
<dbReference type="PROSITE" id="PS00455">
    <property type="entry name" value="AMP_BINDING"/>
    <property type="match status" value="1"/>
</dbReference>
<keyword evidence="5" id="KW-1185">Reference proteome</keyword>
<sequence>MPVKNSLVNLNKQAIELTHTRKPGQTGIWRNAVAPEALTVFPIPDVTTLYDMFENGKLARRIRLLIAVGLSTVSMKKHAKRPYLGHRPYDPVTDTYGRYMWQTYETIAERRTNFGSGLLHLNEHVIKAKDVEKWTVGVIANNRPEWMIVDQACVAYNLITVPLYETLGPDTIEFVTRHAELRVIITSSDHVPNLLSIADKLKNCKVIISMDCLSSGKKPAIGTMATEQALKAWARDKNVLLIEFEEVETLGKENPRPHNPPKPSDLFTLSYTSGTTGDPKGAMISHKNMVVASCGAGIFWPLYHTDVMISYLPLAHIYGRIMDWTATLYSASIGYFRGDVLLLLEDISMLKPTIFPSVPRLLNKIYSKLKAATVSA</sequence>
<evidence type="ECO:0000313" key="4">
    <source>
        <dbReference type="EMBL" id="RUO97224.1"/>
    </source>
</evidence>
<name>A0A433A3G4_9FUNG</name>
<dbReference type="GO" id="GO:0005783">
    <property type="term" value="C:endoplasmic reticulum"/>
    <property type="evidence" value="ECO:0007669"/>
    <property type="project" value="TreeGrafter"/>
</dbReference>
<dbReference type="EMBL" id="RBNI01017958">
    <property type="protein sequence ID" value="RUO97224.1"/>
    <property type="molecule type" value="Genomic_DNA"/>
</dbReference>
<dbReference type="GO" id="GO:0016020">
    <property type="term" value="C:membrane"/>
    <property type="evidence" value="ECO:0007669"/>
    <property type="project" value="TreeGrafter"/>
</dbReference>
<dbReference type="OrthoDB" id="1700726at2759"/>
<dbReference type="PANTHER" id="PTHR43272:SF33">
    <property type="entry name" value="AMP-BINDING DOMAIN-CONTAINING PROTEIN-RELATED"/>
    <property type="match status" value="1"/>
</dbReference>
<dbReference type="InterPro" id="IPR020845">
    <property type="entry name" value="AMP-binding_CS"/>
</dbReference>